<feature type="region of interest" description="Disordered" evidence="1">
    <location>
        <begin position="29"/>
        <end position="92"/>
    </location>
</feature>
<evidence type="ECO:0000256" key="1">
    <source>
        <dbReference type="SAM" id="MobiDB-lite"/>
    </source>
</evidence>
<dbReference type="Proteomes" id="UP001187192">
    <property type="component" value="Unassembled WGS sequence"/>
</dbReference>
<dbReference type="AlphaFoldDB" id="A0AA88E2Y7"/>
<reference evidence="2" key="1">
    <citation type="submission" date="2023-07" db="EMBL/GenBank/DDBJ databases">
        <title>draft genome sequence of fig (Ficus carica).</title>
        <authorList>
            <person name="Takahashi T."/>
            <person name="Nishimura K."/>
        </authorList>
    </citation>
    <scope>NUCLEOTIDE SEQUENCE</scope>
</reference>
<evidence type="ECO:0000313" key="2">
    <source>
        <dbReference type="EMBL" id="GMN65440.1"/>
    </source>
</evidence>
<gene>
    <name evidence="2" type="ORF">TIFTF001_034512</name>
</gene>
<feature type="compositionally biased region" description="Basic and acidic residues" evidence="1">
    <location>
        <begin position="65"/>
        <end position="75"/>
    </location>
</feature>
<keyword evidence="3" id="KW-1185">Reference proteome</keyword>
<evidence type="ECO:0000313" key="3">
    <source>
        <dbReference type="Proteomes" id="UP001187192"/>
    </source>
</evidence>
<dbReference type="EMBL" id="BTGU01000235">
    <property type="protein sequence ID" value="GMN65440.1"/>
    <property type="molecule type" value="Genomic_DNA"/>
</dbReference>
<accession>A0AA88E2Y7</accession>
<name>A0AA88E2Y7_FICCA</name>
<protein>
    <submittedName>
        <fullName evidence="2">Uncharacterized protein</fullName>
    </submittedName>
</protein>
<organism evidence="2 3">
    <name type="scientific">Ficus carica</name>
    <name type="common">Common fig</name>
    <dbReference type="NCBI Taxonomy" id="3494"/>
    <lineage>
        <taxon>Eukaryota</taxon>
        <taxon>Viridiplantae</taxon>
        <taxon>Streptophyta</taxon>
        <taxon>Embryophyta</taxon>
        <taxon>Tracheophyta</taxon>
        <taxon>Spermatophyta</taxon>
        <taxon>Magnoliopsida</taxon>
        <taxon>eudicotyledons</taxon>
        <taxon>Gunneridae</taxon>
        <taxon>Pentapetalae</taxon>
        <taxon>rosids</taxon>
        <taxon>fabids</taxon>
        <taxon>Rosales</taxon>
        <taxon>Moraceae</taxon>
        <taxon>Ficeae</taxon>
        <taxon>Ficus</taxon>
    </lineage>
</organism>
<comment type="caution">
    <text evidence="2">The sequence shown here is derived from an EMBL/GenBank/DDBJ whole genome shotgun (WGS) entry which is preliminary data.</text>
</comment>
<proteinExistence type="predicted"/>
<sequence length="147" mass="16439">MLKTQQSIAMAMGDSARINVVTDFTFTDCPKLEQPPPSLSKQQLSESKLQRRRQKPISVEDLDDEARNARFDSKKCKPTTMGRESSDSGTCKIAGHVIPTDLCRPRPRDSEIVNPTKSRWEHDPFRQDIVVNSEGFPTLPAVPVSDA</sequence>